<evidence type="ECO:0000256" key="1">
    <source>
        <dbReference type="SAM" id="Phobius"/>
    </source>
</evidence>
<dbReference type="PANTHER" id="PTHR45431">
    <property type="entry name" value="RHODANESE-LIKE DOMAIN-CONTAINING PROTEIN 15, CHLOROPLASTIC"/>
    <property type="match status" value="1"/>
</dbReference>
<feature type="transmembrane region" description="Helical" evidence="1">
    <location>
        <begin position="149"/>
        <end position="170"/>
    </location>
</feature>
<organism evidence="3 4">
    <name type="scientific">Humisphaera borealis</name>
    <dbReference type="NCBI Taxonomy" id="2807512"/>
    <lineage>
        <taxon>Bacteria</taxon>
        <taxon>Pseudomonadati</taxon>
        <taxon>Planctomycetota</taxon>
        <taxon>Phycisphaerae</taxon>
        <taxon>Tepidisphaerales</taxon>
        <taxon>Tepidisphaeraceae</taxon>
        <taxon>Humisphaera</taxon>
    </lineage>
</organism>
<protein>
    <submittedName>
        <fullName evidence="3">Rhodanese-like domain-containing protein</fullName>
    </submittedName>
</protein>
<dbReference type="Pfam" id="PF11127">
    <property type="entry name" value="YgaP-like_TM"/>
    <property type="match status" value="1"/>
</dbReference>
<evidence type="ECO:0000259" key="2">
    <source>
        <dbReference type="PROSITE" id="PS50206"/>
    </source>
</evidence>
<dbReference type="Gene3D" id="6.10.140.1340">
    <property type="match status" value="1"/>
</dbReference>
<dbReference type="InterPro" id="IPR001763">
    <property type="entry name" value="Rhodanese-like_dom"/>
</dbReference>
<keyword evidence="1" id="KW-0472">Membrane</keyword>
<keyword evidence="1" id="KW-1133">Transmembrane helix</keyword>
<dbReference type="KEGG" id="hbs:IPV69_23875"/>
<dbReference type="PROSITE" id="PS50206">
    <property type="entry name" value="RHODANESE_3"/>
    <property type="match status" value="1"/>
</dbReference>
<dbReference type="SUPFAM" id="SSF52821">
    <property type="entry name" value="Rhodanese/Cell cycle control phosphatase"/>
    <property type="match status" value="1"/>
</dbReference>
<dbReference type="InterPro" id="IPR021309">
    <property type="entry name" value="YgaP-like_TM"/>
</dbReference>
<dbReference type="SMART" id="SM00450">
    <property type="entry name" value="RHOD"/>
    <property type="match status" value="1"/>
</dbReference>
<evidence type="ECO:0000313" key="3">
    <source>
        <dbReference type="EMBL" id="QOV89215.1"/>
    </source>
</evidence>
<keyword evidence="1" id="KW-0812">Transmembrane</keyword>
<dbReference type="AlphaFoldDB" id="A0A7M2WUL1"/>
<keyword evidence="4" id="KW-1185">Reference proteome</keyword>
<reference evidence="3 4" key="1">
    <citation type="submission" date="2020-10" db="EMBL/GenBank/DDBJ databases">
        <title>Wide distribution of Phycisphaera-like planctomycetes from WD2101 soil group in peatlands and genome analysis of the first cultivated representative.</title>
        <authorList>
            <person name="Dedysh S.N."/>
            <person name="Beletsky A.V."/>
            <person name="Ivanova A."/>
            <person name="Kulichevskaya I.S."/>
            <person name="Suzina N.E."/>
            <person name="Philippov D.A."/>
            <person name="Rakitin A.L."/>
            <person name="Mardanov A.V."/>
            <person name="Ravin N.V."/>
        </authorList>
    </citation>
    <scope>NUCLEOTIDE SEQUENCE [LARGE SCALE GENOMIC DNA]</scope>
    <source>
        <strain evidence="3 4">M1803</strain>
    </source>
</reference>
<dbReference type="RefSeq" id="WP_206292240.1">
    <property type="nucleotide sequence ID" value="NZ_CP063458.1"/>
</dbReference>
<accession>A0A7M2WUL1</accession>
<feature type="domain" description="Rhodanese" evidence="2">
    <location>
        <begin position="17"/>
        <end position="109"/>
    </location>
</feature>
<dbReference type="Pfam" id="PF00581">
    <property type="entry name" value="Rhodanese"/>
    <property type="match status" value="1"/>
</dbReference>
<feature type="transmembrane region" description="Helical" evidence="1">
    <location>
        <begin position="121"/>
        <end position="143"/>
    </location>
</feature>
<evidence type="ECO:0000313" key="4">
    <source>
        <dbReference type="Proteomes" id="UP000593765"/>
    </source>
</evidence>
<proteinExistence type="predicted"/>
<dbReference type="Gene3D" id="3.40.250.10">
    <property type="entry name" value="Rhodanese-like domain"/>
    <property type="match status" value="1"/>
</dbReference>
<dbReference type="InterPro" id="IPR052367">
    <property type="entry name" value="Thiosulfate_ST/Rhodanese-like"/>
</dbReference>
<dbReference type="CDD" id="cd00158">
    <property type="entry name" value="RHOD"/>
    <property type="match status" value="1"/>
</dbReference>
<dbReference type="Proteomes" id="UP000593765">
    <property type="component" value="Chromosome"/>
</dbReference>
<dbReference type="EMBL" id="CP063458">
    <property type="protein sequence ID" value="QOV89215.1"/>
    <property type="molecule type" value="Genomic_DNA"/>
</dbReference>
<name>A0A7M2WUL1_9BACT</name>
<sequence length="176" mass="18527">MNIPTIQPELAFRACEEDASIQLLDVRTPAEFEQLHARGARTLPLDRLDDVAVRGVMGTAGEKPVYVICKSGARAAKAAEAFIKAGCKNVSSIAGGTEGWQRSGLPVVKGVRRAISLERQVRIGAGALVVLGVLLGVLVHPALLGLSAFVGAGLVFAGITDWCGMGLLLAKMPWNR</sequence>
<gene>
    <name evidence="3" type="ORF">IPV69_23875</name>
</gene>
<dbReference type="InterPro" id="IPR036873">
    <property type="entry name" value="Rhodanese-like_dom_sf"/>
</dbReference>
<dbReference type="PANTHER" id="PTHR45431:SF3">
    <property type="entry name" value="RHODANESE-LIKE DOMAIN-CONTAINING PROTEIN 15, CHLOROPLASTIC"/>
    <property type="match status" value="1"/>
</dbReference>